<proteinExistence type="predicted"/>
<evidence type="ECO:0000313" key="2">
    <source>
        <dbReference type="Proteomes" id="UP000095743"/>
    </source>
</evidence>
<dbReference type="Proteomes" id="UP000095743">
    <property type="component" value="Chromosome"/>
</dbReference>
<organism evidence="1 2">
    <name type="scientific">Geosporobacter ferrireducens</name>
    <dbReference type="NCBI Taxonomy" id="1424294"/>
    <lineage>
        <taxon>Bacteria</taxon>
        <taxon>Bacillati</taxon>
        <taxon>Bacillota</taxon>
        <taxon>Clostridia</taxon>
        <taxon>Peptostreptococcales</taxon>
        <taxon>Thermotaleaceae</taxon>
        <taxon>Geosporobacter</taxon>
    </lineage>
</organism>
<dbReference type="AlphaFoldDB" id="A0A1D8GMT7"/>
<dbReference type="RefSeq" id="WP_069980533.1">
    <property type="nucleotide sequence ID" value="NZ_CP017269.1"/>
</dbReference>
<dbReference type="OrthoDB" id="9773249at2"/>
<gene>
    <name evidence="1" type="ORF">Gferi_23345</name>
</gene>
<dbReference type="STRING" id="1424294.Gferi_23345"/>
<protein>
    <recommendedName>
        <fullName evidence="3">EVE domain-containing protein</fullName>
    </recommendedName>
</protein>
<name>A0A1D8GMT7_9FIRM</name>
<keyword evidence="2" id="KW-1185">Reference proteome</keyword>
<evidence type="ECO:0000313" key="1">
    <source>
        <dbReference type="EMBL" id="AOT72218.1"/>
    </source>
</evidence>
<dbReference type="EMBL" id="CP017269">
    <property type="protein sequence ID" value="AOT72218.1"/>
    <property type="molecule type" value="Genomic_DNA"/>
</dbReference>
<reference evidence="1 2" key="1">
    <citation type="submission" date="2016-09" db="EMBL/GenBank/DDBJ databases">
        <title>Genomic analysis reveals versatility of anaerobic energy metabolism of Geosporobacter ferrireducens IRF9 of phylum Firmicutes.</title>
        <authorList>
            <person name="Kim S.-J."/>
        </authorList>
    </citation>
    <scope>NUCLEOTIDE SEQUENCE [LARGE SCALE GENOMIC DNA]</scope>
    <source>
        <strain evidence="1 2">IRF9</strain>
    </source>
</reference>
<sequence length="129" mass="15187">MRPGDILVIYRTKDNKGPAEYRSVVTSVCVVEEMKPKNHFNNFKHFYDYCRNYSIFSQAELSQWYNHSENIYTIKMTYNAALNKRLTRGKLIEEIGIERNAYAGFMKLTDDQFRQICRKGGINESLIID</sequence>
<dbReference type="KEGG" id="gfe:Gferi_23345"/>
<evidence type="ECO:0008006" key="3">
    <source>
        <dbReference type="Google" id="ProtNLM"/>
    </source>
</evidence>
<accession>A0A1D8GMT7</accession>